<keyword evidence="8 16" id="KW-0472">Membrane</keyword>
<name>A0A556U0J9_BAGYA</name>
<evidence type="ECO:0000256" key="5">
    <source>
        <dbReference type="ARBA" id="ARBA00022703"/>
    </source>
</evidence>
<evidence type="ECO:0000256" key="4">
    <source>
        <dbReference type="ARBA" id="ARBA00022692"/>
    </source>
</evidence>
<dbReference type="GO" id="GO:0005783">
    <property type="term" value="C:endoplasmic reticulum"/>
    <property type="evidence" value="ECO:0007669"/>
    <property type="project" value="TreeGrafter"/>
</dbReference>
<evidence type="ECO:0000256" key="9">
    <source>
        <dbReference type="ARBA" id="ARBA00023180"/>
    </source>
</evidence>
<sequence>MTQGKLLAVNKSNESSAQPPQPPSYQEATEVWLFSDLTVGYVQVYAILTLQLSVTLAIVSFFTFCAVFLVTYLTLSCCVQPSYYNTKSVMICLGITVLVCLTVSLFSFQTKIDVTSCQGVLFVTCTSFFICGLVLAFVIPLGNVPWLHTVFAGLGAVLFSMFLAFDTQLLIGKKRYNISPEEYIFATLNIYLDIVYIFSFFLQIFGSQKEYSKKKWLKPLFGMFKRKGCHVTRCSADDWAKHVRAYYRRDRKPANGNASCKDADFGHVVVLNEEEAGEVTV</sequence>
<comment type="similarity">
    <text evidence="12">Belongs to the BI1 family. LFG subfamily.</text>
</comment>
<keyword evidence="6 16" id="KW-1133">Transmembrane helix</keyword>
<dbReference type="GO" id="GO:0016020">
    <property type="term" value="C:membrane"/>
    <property type="evidence" value="ECO:0007669"/>
    <property type="project" value="UniProtKB-SubCell"/>
</dbReference>
<dbReference type="InterPro" id="IPR006214">
    <property type="entry name" value="Bax_inhibitor_1-related"/>
</dbReference>
<gene>
    <name evidence="17" type="ORF">Baya_6532</name>
</gene>
<dbReference type="Proteomes" id="UP000319801">
    <property type="component" value="Unassembled WGS sequence"/>
</dbReference>
<comment type="subunit">
    <text evidence="13">Interacts with FAS/TNFRSF6 and BAX.</text>
</comment>
<proteinExistence type="inferred from homology"/>
<dbReference type="PANTHER" id="PTHR23291">
    <property type="entry name" value="BAX INHIBITOR-RELATED"/>
    <property type="match status" value="1"/>
</dbReference>
<comment type="caution">
    <text evidence="17">The sequence shown here is derived from an EMBL/GenBank/DDBJ whole genome shotgun (WGS) entry which is preliminary data.</text>
</comment>
<keyword evidence="5" id="KW-0053">Apoptosis</keyword>
<dbReference type="GO" id="GO:0005794">
    <property type="term" value="C:Golgi apparatus"/>
    <property type="evidence" value="ECO:0007669"/>
    <property type="project" value="TreeGrafter"/>
</dbReference>
<dbReference type="AlphaFoldDB" id="A0A556U0J9"/>
<evidence type="ECO:0000256" key="15">
    <source>
        <dbReference type="ARBA" id="ARBA00042941"/>
    </source>
</evidence>
<reference evidence="17 18" key="1">
    <citation type="journal article" date="2019" name="Genome Biol. Evol.">
        <title>Whole-Genome Sequencing of the Giant Devil Catfish, Bagarius yarrelli.</title>
        <authorList>
            <person name="Jiang W."/>
            <person name="Lv Y."/>
            <person name="Cheng L."/>
            <person name="Yang K."/>
            <person name="Chao B."/>
            <person name="Wang X."/>
            <person name="Li Y."/>
            <person name="Pan X."/>
            <person name="You X."/>
            <person name="Zhang Y."/>
            <person name="Yang J."/>
            <person name="Li J."/>
            <person name="Zhang X."/>
            <person name="Liu S."/>
            <person name="Sun C."/>
            <person name="Yang J."/>
            <person name="Shi Q."/>
        </authorList>
    </citation>
    <scope>NUCLEOTIDE SEQUENCE [LARGE SCALE GENOMIC DNA]</scope>
    <source>
        <strain evidence="17">JWS20170419001</strain>
        <tissue evidence="17">Muscle</tissue>
    </source>
</reference>
<evidence type="ECO:0000256" key="6">
    <source>
        <dbReference type="ARBA" id="ARBA00022989"/>
    </source>
</evidence>
<evidence type="ECO:0000256" key="14">
    <source>
        <dbReference type="ARBA" id="ARBA00040576"/>
    </source>
</evidence>
<protein>
    <recommendedName>
        <fullName evidence="14">Protein lifeguard 2</fullName>
    </recommendedName>
    <alternativeName>
        <fullName evidence="15">Fas apoptotic inhibitory molecule 2</fullName>
    </alternativeName>
</protein>
<feature type="transmembrane region" description="Helical" evidence="16">
    <location>
        <begin position="183"/>
        <end position="205"/>
    </location>
</feature>
<evidence type="ECO:0000256" key="1">
    <source>
        <dbReference type="ARBA" id="ARBA00004285"/>
    </source>
</evidence>
<keyword evidence="9" id="KW-0325">Glycoprotein</keyword>
<dbReference type="EMBL" id="VCAZ01000034">
    <property type="protein sequence ID" value="TSL61261.1"/>
    <property type="molecule type" value="Genomic_DNA"/>
</dbReference>
<evidence type="ECO:0000256" key="8">
    <source>
        <dbReference type="ARBA" id="ARBA00023136"/>
    </source>
</evidence>
<accession>A0A556U0J9</accession>
<evidence type="ECO:0000256" key="11">
    <source>
        <dbReference type="ARBA" id="ARBA00034100"/>
    </source>
</evidence>
<evidence type="ECO:0000256" key="12">
    <source>
        <dbReference type="ARBA" id="ARBA00038174"/>
    </source>
</evidence>
<feature type="transmembrane region" description="Helical" evidence="16">
    <location>
        <begin position="146"/>
        <end position="171"/>
    </location>
</feature>
<feature type="transmembrane region" description="Helical" evidence="16">
    <location>
        <begin position="55"/>
        <end position="75"/>
    </location>
</feature>
<feature type="transmembrane region" description="Helical" evidence="16">
    <location>
        <begin position="120"/>
        <end position="140"/>
    </location>
</feature>
<comment type="subcellular location">
    <subcellularLocation>
        <location evidence="2">Cell membrane</location>
        <topology evidence="2">Multi-pass membrane protein</topology>
    </subcellularLocation>
    <subcellularLocation>
        <location evidence="1">Membrane raft</location>
    </subcellularLocation>
    <subcellularLocation>
        <location evidence="11">Postsynaptic cell membrane</location>
    </subcellularLocation>
</comment>
<feature type="transmembrane region" description="Helical" evidence="16">
    <location>
        <begin position="87"/>
        <end position="108"/>
    </location>
</feature>
<evidence type="ECO:0000256" key="3">
    <source>
        <dbReference type="ARBA" id="ARBA00022475"/>
    </source>
</evidence>
<evidence type="ECO:0000256" key="2">
    <source>
        <dbReference type="ARBA" id="ARBA00004651"/>
    </source>
</evidence>
<evidence type="ECO:0000313" key="17">
    <source>
        <dbReference type="EMBL" id="TSL61261.1"/>
    </source>
</evidence>
<evidence type="ECO:0000256" key="10">
    <source>
        <dbReference type="ARBA" id="ARBA00023257"/>
    </source>
</evidence>
<organism evidence="17 18">
    <name type="scientific">Bagarius yarrelli</name>
    <name type="common">Goonch</name>
    <name type="synonym">Bagrus yarrelli</name>
    <dbReference type="NCBI Taxonomy" id="175774"/>
    <lineage>
        <taxon>Eukaryota</taxon>
        <taxon>Metazoa</taxon>
        <taxon>Chordata</taxon>
        <taxon>Craniata</taxon>
        <taxon>Vertebrata</taxon>
        <taxon>Euteleostomi</taxon>
        <taxon>Actinopterygii</taxon>
        <taxon>Neopterygii</taxon>
        <taxon>Teleostei</taxon>
        <taxon>Ostariophysi</taxon>
        <taxon>Siluriformes</taxon>
        <taxon>Sisoridae</taxon>
        <taxon>Sisorinae</taxon>
        <taxon>Bagarius</taxon>
    </lineage>
</organism>
<keyword evidence="18" id="KW-1185">Reference proteome</keyword>
<evidence type="ECO:0000256" key="7">
    <source>
        <dbReference type="ARBA" id="ARBA00023018"/>
    </source>
</evidence>
<dbReference type="PANTHER" id="PTHR23291:SF18">
    <property type="entry name" value="PROTEIN LIFEGUARD 2"/>
    <property type="match status" value="1"/>
</dbReference>
<dbReference type="GO" id="GO:2001234">
    <property type="term" value="P:negative regulation of apoptotic signaling pathway"/>
    <property type="evidence" value="ECO:0007669"/>
    <property type="project" value="TreeGrafter"/>
</dbReference>
<dbReference type="OrthoDB" id="7933078at2759"/>
<keyword evidence="10" id="KW-0628">Postsynaptic cell membrane</keyword>
<evidence type="ECO:0000256" key="13">
    <source>
        <dbReference type="ARBA" id="ARBA00038784"/>
    </source>
</evidence>
<keyword evidence="4 16" id="KW-0812">Transmembrane</keyword>
<evidence type="ECO:0000313" key="18">
    <source>
        <dbReference type="Proteomes" id="UP000319801"/>
    </source>
</evidence>
<evidence type="ECO:0000256" key="16">
    <source>
        <dbReference type="RuleBase" id="RU004379"/>
    </source>
</evidence>
<keyword evidence="7" id="KW-0770">Synapse</keyword>
<dbReference type="Pfam" id="PF01027">
    <property type="entry name" value="Bax1-I"/>
    <property type="match status" value="1"/>
</dbReference>
<keyword evidence="3" id="KW-1003">Cell membrane</keyword>